<dbReference type="InterPro" id="IPR029052">
    <property type="entry name" value="Metallo-depent_PP-like"/>
</dbReference>
<reference evidence="1 2" key="1">
    <citation type="submission" date="2024-09" db="EMBL/GenBank/DDBJ databases">
        <authorList>
            <person name="Sun Q."/>
            <person name="Mori K."/>
        </authorList>
    </citation>
    <scope>NUCLEOTIDE SEQUENCE [LARGE SCALE GENOMIC DNA]</scope>
    <source>
        <strain evidence="1 2">JCM 13034</strain>
    </source>
</reference>
<dbReference type="Gene3D" id="3.60.21.10">
    <property type="match status" value="1"/>
</dbReference>
<protein>
    <recommendedName>
        <fullName evidence="3">Calcineurin-like phosphoesterase</fullName>
    </recommendedName>
</protein>
<comment type="caution">
    <text evidence="1">The sequence shown here is derived from an EMBL/GenBank/DDBJ whole genome shotgun (WGS) entry which is preliminary data.</text>
</comment>
<dbReference type="Proteomes" id="UP001589665">
    <property type="component" value="Unassembled WGS sequence"/>
</dbReference>
<dbReference type="RefSeq" id="WP_204744162.1">
    <property type="nucleotide sequence ID" value="NZ_BMNS01000002.1"/>
</dbReference>
<evidence type="ECO:0000313" key="2">
    <source>
        <dbReference type="Proteomes" id="UP001589665"/>
    </source>
</evidence>
<dbReference type="SUPFAM" id="SSF56300">
    <property type="entry name" value="Metallo-dependent phosphatases"/>
    <property type="match status" value="1"/>
</dbReference>
<accession>A0ABV5K0I5</accession>
<sequence length="64" mass="7502">MHKELIPGVDERLETFINKANERKVDFIIQLGDFCMAEGKNRAFLNIWKSFEGRKYHVLGNLYG</sequence>
<organism evidence="1 2">
    <name type="scientific">Lutibacter litoralis</name>
    <dbReference type="NCBI Taxonomy" id="321268"/>
    <lineage>
        <taxon>Bacteria</taxon>
        <taxon>Pseudomonadati</taxon>
        <taxon>Bacteroidota</taxon>
        <taxon>Flavobacteriia</taxon>
        <taxon>Flavobacteriales</taxon>
        <taxon>Flavobacteriaceae</taxon>
        <taxon>Lutibacter</taxon>
    </lineage>
</organism>
<evidence type="ECO:0008006" key="3">
    <source>
        <dbReference type="Google" id="ProtNLM"/>
    </source>
</evidence>
<dbReference type="EMBL" id="JBHMDX010000008">
    <property type="protein sequence ID" value="MFB9272212.1"/>
    <property type="molecule type" value="Genomic_DNA"/>
</dbReference>
<proteinExistence type="predicted"/>
<name>A0ABV5K0I5_9FLAO</name>
<evidence type="ECO:0000313" key="1">
    <source>
        <dbReference type="EMBL" id="MFB9272212.1"/>
    </source>
</evidence>
<gene>
    <name evidence="1" type="ORF">ACFFT3_09965</name>
</gene>
<keyword evidence="2" id="KW-1185">Reference proteome</keyword>